<protein>
    <submittedName>
        <fullName evidence="2">Uncharacterized protein</fullName>
    </submittedName>
</protein>
<dbReference type="EMBL" id="CAQQ02133310">
    <property type="status" value="NOT_ANNOTATED_CDS"/>
    <property type="molecule type" value="Genomic_DNA"/>
</dbReference>
<dbReference type="HOGENOM" id="CLU_3112417_0_0_1"/>
<feature type="region of interest" description="Disordered" evidence="1">
    <location>
        <begin position="1"/>
        <end position="28"/>
    </location>
</feature>
<feature type="compositionally biased region" description="Low complexity" evidence="1">
    <location>
        <begin position="1"/>
        <end position="25"/>
    </location>
</feature>
<proteinExistence type="predicted"/>
<reference evidence="3" key="1">
    <citation type="submission" date="2013-02" db="EMBL/GenBank/DDBJ databases">
        <authorList>
            <person name="Hughes D."/>
        </authorList>
    </citation>
    <scope>NUCLEOTIDE SEQUENCE</scope>
    <source>
        <strain>Durham</strain>
        <strain evidence="3">NC isolate 2 -- Noor lab</strain>
    </source>
</reference>
<evidence type="ECO:0000313" key="2">
    <source>
        <dbReference type="EnsemblMetazoa" id="MESCA002894-PA"/>
    </source>
</evidence>
<sequence>MTVCSGNGHSNSGSLGGTNNPSSGNFVNVVPISMGAQHQYHHRRKLTPQEY</sequence>
<evidence type="ECO:0000313" key="3">
    <source>
        <dbReference type="Proteomes" id="UP000015102"/>
    </source>
</evidence>
<dbReference type="AlphaFoldDB" id="T1GHJ1"/>
<dbReference type="EnsemblMetazoa" id="MESCA002894-RA">
    <property type="protein sequence ID" value="MESCA002894-PA"/>
    <property type="gene ID" value="MESCA002894"/>
</dbReference>
<name>T1GHJ1_MEGSC</name>
<keyword evidence="3" id="KW-1185">Reference proteome</keyword>
<evidence type="ECO:0000256" key="1">
    <source>
        <dbReference type="SAM" id="MobiDB-lite"/>
    </source>
</evidence>
<organism evidence="2 3">
    <name type="scientific">Megaselia scalaris</name>
    <name type="common">Humpbacked fly</name>
    <name type="synonym">Phora scalaris</name>
    <dbReference type="NCBI Taxonomy" id="36166"/>
    <lineage>
        <taxon>Eukaryota</taxon>
        <taxon>Metazoa</taxon>
        <taxon>Ecdysozoa</taxon>
        <taxon>Arthropoda</taxon>
        <taxon>Hexapoda</taxon>
        <taxon>Insecta</taxon>
        <taxon>Pterygota</taxon>
        <taxon>Neoptera</taxon>
        <taxon>Endopterygota</taxon>
        <taxon>Diptera</taxon>
        <taxon>Brachycera</taxon>
        <taxon>Muscomorpha</taxon>
        <taxon>Platypezoidea</taxon>
        <taxon>Phoridae</taxon>
        <taxon>Megaseliini</taxon>
        <taxon>Megaselia</taxon>
    </lineage>
</organism>
<reference evidence="2" key="2">
    <citation type="submission" date="2015-06" db="UniProtKB">
        <authorList>
            <consortium name="EnsemblMetazoa"/>
        </authorList>
    </citation>
    <scope>IDENTIFICATION</scope>
</reference>
<accession>T1GHJ1</accession>
<dbReference type="Proteomes" id="UP000015102">
    <property type="component" value="Unassembled WGS sequence"/>
</dbReference>